<accession>A0A2K1PZR7</accession>
<gene>
    <name evidence="3" type="ORF">Lysil_2449</name>
</gene>
<sequence>MTAEVSAGRPPFRQRLEGWIRRRGRVDPLPMTIDRRRVYVLPTKFGLFYAVLVAVMFLGALNYNNNPALLLSLLLLAAGLASLVYAHLQLSGLRVASIDAEPVHAGESLQVKIGLAASDGRARSGLQLDCADGRSVAGTDASAITYATLQIPGAKRGWLEAGRLELATTRPLGLACAWSWLWQGQGWLIYPAPETDGPPLPDRGYGGQRAKPASAGDDIHQLRPYRHGDAPHAIAWKASARATHLLTREYEQRVDADVLLDWDDVRHLPWEHAISRLAHWVELAERHGRRYGLRPPIGRALPANRGPQHRHACLEALARLPERSP</sequence>
<dbReference type="OrthoDB" id="5298497at2"/>
<keyword evidence="1" id="KW-0812">Transmembrane</keyword>
<dbReference type="AlphaFoldDB" id="A0A2K1PZR7"/>
<feature type="transmembrane region" description="Helical" evidence="1">
    <location>
        <begin position="45"/>
        <end position="63"/>
    </location>
</feature>
<reference evidence="3 4" key="1">
    <citation type="submission" date="2017-08" db="EMBL/GenBank/DDBJ databases">
        <title>Lysobacter sylvestris genome.</title>
        <authorList>
            <person name="Zhang D.-C."/>
            <person name="Albuquerque L."/>
            <person name="Franca L."/>
            <person name="Froufe H.J.C."/>
            <person name="Barroso C."/>
            <person name="Egas C."/>
            <person name="Da Costa M."/>
            <person name="Margesin R."/>
        </authorList>
    </citation>
    <scope>NUCLEOTIDE SEQUENCE [LARGE SCALE GENOMIC DNA]</scope>
    <source>
        <strain evidence="3 4">AM20-91</strain>
    </source>
</reference>
<feature type="transmembrane region" description="Helical" evidence="1">
    <location>
        <begin position="69"/>
        <end position="88"/>
    </location>
</feature>
<dbReference type="RefSeq" id="WP_103075876.1">
    <property type="nucleotide sequence ID" value="NZ_NPZB01000002.1"/>
</dbReference>
<evidence type="ECO:0000256" key="1">
    <source>
        <dbReference type="SAM" id="Phobius"/>
    </source>
</evidence>
<evidence type="ECO:0000313" key="4">
    <source>
        <dbReference type="Proteomes" id="UP000236220"/>
    </source>
</evidence>
<dbReference type="PANTHER" id="PTHR34351:SF1">
    <property type="entry name" value="SLR1927 PROTEIN"/>
    <property type="match status" value="1"/>
</dbReference>
<evidence type="ECO:0000313" key="3">
    <source>
        <dbReference type="EMBL" id="PNS08273.1"/>
    </source>
</evidence>
<keyword evidence="1" id="KW-0472">Membrane</keyword>
<evidence type="ECO:0000259" key="2">
    <source>
        <dbReference type="Pfam" id="PF01882"/>
    </source>
</evidence>
<dbReference type="EMBL" id="NPZB01000002">
    <property type="protein sequence ID" value="PNS08273.1"/>
    <property type="molecule type" value="Genomic_DNA"/>
</dbReference>
<dbReference type="Pfam" id="PF01882">
    <property type="entry name" value="DUF58"/>
    <property type="match status" value="1"/>
</dbReference>
<protein>
    <recommendedName>
        <fullName evidence="2">DUF58 domain-containing protein</fullName>
    </recommendedName>
</protein>
<dbReference type="Proteomes" id="UP000236220">
    <property type="component" value="Unassembled WGS sequence"/>
</dbReference>
<proteinExistence type="predicted"/>
<organism evidence="3 4">
    <name type="scientific">Solilutibacter silvestris</name>
    <dbReference type="NCBI Taxonomy" id="1645665"/>
    <lineage>
        <taxon>Bacteria</taxon>
        <taxon>Pseudomonadati</taxon>
        <taxon>Pseudomonadota</taxon>
        <taxon>Gammaproteobacteria</taxon>
        <taxon>Lysobacterales</taxon>
        <taxon>Lysobacteraceae</taxon>
        <taxon>Solilutibacter</taxon>
    </lineage>
</organism>
<comment type="caution">
    <text evidence="3">The sequence shown here is derived from an EMBL/GenBank/DDBJ whole genome shotgun (WGS) entry which is preliminary data.</text>
</comment>
<name>A0A2K1PZR7_9GAMM</name>
<dbReference type="InterPro" id="IPR002881">
    <property type="entry name" value="DUF58"/>
</dbReference>
<keyword evidence="1" id="KW-1133">Transmembrane helix</keyword>
<dbReference type="PANTHER" id="PTHR34351">
    <property type="entry name" value="SLR1927 PROTEIN-RELATED"/>
    <property type="match status" value="1"/>
</dbReference>
<feature type="domain" description="DUF58" evidence="2">
    <location>
        <begin position="222"/>
        <end position="318"/>
    </location>
</feature>
<keyword evidence="4" id="KW-1185">Reference proteome</keyword>